<dbReference type="GO" id="GO:0006412">
    <property type="term" value="P:translation"/>
    <property type="evidence" value="ECO:0007669"/>
    <property type="project" value="UniProtKB-UniRule"/>
</dbReference>
<dbReference type="AlphaFoldDB" id="A0A1I1MBN0"/>
<name>A0A1I1MBN0_9BACT</name>
<evidence type="ECO:0000256" key="2">
    <source>
        <dbReference type="ARBA" id="ARBA00022730"/>
    </source>
</evidence>
<evidence type="ECO:0000256" key="1">
    <source>
        <dbReference type="ARBA" id="ARBA00008563"/>
    </source>
</evidence>
<dbReference type="InterPro" id="IPR018258">
    <property type="entry name" value="Ribosomal_bL21_CS"/>
</dbReference>
<gene>
    <name evidence="6" type="primary">rplU</name>
    <name evidence="8" type="ORF">SAMN05216167_102460</name>
</gene>
<evidence type="ECO:0000313" key="9">
    <source>
        <dbReference type="Proteomes" id="UP000198598"/>
    </source>
</evidence>
<protein>
    <recommendedName>
        <fullName evidence="6">Large ribosomal subunit protein bL21</fullName>
    </recommendedName>
</protein>
<keyword evidence="4 6" id="KW-0689">Ribosomal protein</keyword>
<dbReference type="InterPro" id="IPR036164">
    <property type="entry name" value="bL21-like_sf"/>
</dbReference>
<evidence type="ECO:0000256" key="4">
    <source>
        <dbReference type="ARBA" id="ARBA00022980"/>
    </source>
</evidence>
<reference evidence="8 9" key="1">
    <citation type="submission" date="2016-10" db="EMBL/GenBank/DDBJ databases">
        <authorList>
            <person name="de Groot N.N."/>
        </authorList>
    </citation>
    <scope>NUCLEOTIDE SEQUENCE [LARGE SCALE GENOMIC DNA]</scope>
    <source>
        <strain evidence="8 9">DSM 26130</strain>
    </source>
</reference>
<keyword evidence="3 6" id="KW-0694">RNA-binding</keyword>
<dbReference type="GO" id="GO:0019843">
    <property type="term" value="F:rRNA binding"/>
    <property type="evidence" value="ECO:0007669"/>
    <property type="project" value="UniProtKB-UniRule"/>
</dbReference>
<dbReference type="RefSeq" id="WP_093824458.1">
    <property type="nucleotide sequence ID" value="NZ_FOLQ01000002.1"/>
</dbReference>
<accession>A0A1I1MBN0</accession>
<dbReference type="GO" id="GO:0003735">
    <property type="term" value="F:structural constituent of ribosome"/>
    <property type="evidence" value="ECO:0007669"/>
    <property type="project" value="InterPro"/>
</dbReference>
<dbReference type="PANTHER" id="PTHR21349">
    <property type="entry name" value="50S RIBOSOMAL PROTEIN L21"/>
    <property type="match status" value="1"/>
</dbReference>
<dbReference type="SUPFAM" id="SSF141091">
    <property type="entry name" value="L21p-like"/>
    <property type="match status" value="1"/>
</dbReference>
<dbReference type="PANTHER" id="PTHR21349:SF0">
    <property type="entry name" value="LARGE RIBOSOMAL SUBUNIT PROTEIN BL21M"/>
    <property type="match status" value="1"/>
</dbReference>
<evidence type="ECO:0000256" key="7">
    <source>
        <dbReference type="RuleBase" id="RU000562"/>
    </source>
</evidence>
<dbReference type="GO" id="GO:1990904">
    <property type="term" value="C:ribonucleoprotein complex"/>
    <property type="evidence" value="ECO:0007669"/>
    <property type="project" value="UniProtKB-KW"/>
</dbReference>
<sequence>MYAIVEIAGQQFKIQKGRFIYTHRLEGEVDAALASDKVKVLLVDNEGSINIGAPTVAGATVSAKIVEHLKGEKVIIFKKKRRKGYKKKNGHRQYLTKVMIEDITI</sequence>
<proteinExistence type="inferred from homology"/>
<keyword evidence="2 6" id="KW-0699">rRNA-binding</keyword>
<comment type="function">
    <text evidence="6 7">This protein binds to 23S rRNA in the presence of protein L20.</text>
</comment>
<dbReference type="InterPro" id="IPR028909">
    <property type="entry name" value="bL21-like"/>
</dbReference>
<dbReference type="NCBIfam" id="TIGR00061">
    <property type="entry name" value="L21"/>
    <property type="match status" value="1"/>
</dbReference>
<dbReference type="InterPro" id="IPR001787">
    <property type="entry name" value="Ribosomal_bL21"/>
</dbReference>
<evidence type="ECO:0000256" key="3">
    <source>
        <dbReference type="ARBA" id="ARBA00022884"/>
    </source>
</evidence>
<dbReference type="Proteomes" id="UP000198598">
    <property type="component" value="Unassembled WGS sequence"/>
</dbReference>
<organism evidence="8 9">
    <name type="scientific">Spirosoma endophyticum</name>
    <dbReference type="NCBI Taxonomy" id="662367"/>
    <lineage>
        <taxon>Bacteria</taxon>
        <taxon>Pseudomonadati</taxon>
        <taxon>Bacteroidota</taxon>
        <taxon>Cytophagia</taxon>
        <taxon>Cytophagales</taxon>
        <taxon>Cytophagaceae</taxon>
        <taxon>Spirosoma</taxon>
    </lineage>
</organism>
<dbReference type="STRING" id="662367.SAMN05216167_102460"/>
<evidence type="ECO:0000313" key="8">
    <source>
        <dbReference type="EMBL" id="SFC80568.1"/>
    </source>
</evidence>
<evidence type="ECO:0000256" key="5">
    <source>
        <dbReference type="ARBA" id="ARBA00023274"/>
    </source>
</evidence>
<comment type="subunit">
    <text evidence="6">Part of the 50S ribosomal subunit. Contacts protein L20.</text>
</comment>
<keyword evidence="5 6" id="KW-0687">Ribonucleoprotein</keyword>
<dbReference type="EMBL" id="FOLQ01000002">
    <property type="protein sequence ID" value="SFC80568.1"/>
    <property type="molecule type" value="Genomic_DNA"/>
</dbReference>
<dbReference type="OrthoDB" id="9813334at2"/>
<dbReference type="GO" id="GO:0005840">
    <property type="term" value="C:ribosome"/>
    <property type="evidence" value="ECO:0007669"/>
    <property type="project" value="UniProtKB-KW"/>
</dbReference>
<dbReference type="GO" id="GO:0005737">
    <property type="term" value="C:cytoplasm"/>
    <property type="evidence" value="ECO:0007669"/>
    <property type="project" value="UniProtKB-ARBA"/>
</dbReference>
<dbReference type="HAMAP" id="MF_01363">
    <property type="entry name" value="Ribosomal_bL21"/>
    <property type="match status" value="1"/>
</dbReference>
<dbReference type="Pfam" id="PF00829">
    <property type="entry name" value="Ribosomal_L21p"/>
    <property type="match status" value="1"/>
</dbReference>
<keyword evidence="9" id="KW-1185">Reference proteome</keyword>
<evidence type="ECO:0000256" key="6">
    <source>
        <dbReference type="HAMAP-Rule" id="MF_01363"/>
    </source>
</evidence>
<comment type="similarity">
    <text evidence="1 6 7">Belongs to the bacterial ribosomal protein bL21 family.</text>
</comment>
<dbReference type="PROSITE" id="PS01169">
    <property type="entry name" value="RIBOSOMAL_L21"/>
    <property type="match status" value="1"/>
</dbReference>